<comment type="caution">
    <text evidence="1">The sequence shown here is derived from an EMBL/GenBank/DDBJ whole genome shotgun (WGS) entry which is preliminary data.</text>
</comment>
<protein>
    <submittedName>
        <fullName evidence="1">Uncharacterized protein</fullName>
    </submittedName>
</protein>
<organism evidence="1 2">
    <name type="scientific">Yersinia proxima</name>
    <dbReference type="NCBI Taxonomy" id="2890316"/>
    <lineage>
        <taxon>Bacteria</taxon>
        <taxon>Pseudomonadati</taxon>
        <taxon>Pseudomonadota</taxon>
        <taxon>Gammaproteobacteria</taxon>
        <taxon>Enterobacterales</taxon>
        <taxon>Yersiniaceae</taxon>
        <taxon>Yersinia</taxon>
    </lineage>
</organism>
<proteinExistence type="predicted"/>
<sequence>MITELSGVMKLSQNKGNADASGASENLIKNGNVAIGQAMLSQRCER</sequence>
<keyword evidence="2" id="KW-1185">Reference proteome</keyword>
<dbReference type="RefSeq" id="WP_230676994.1">
    <property type="nucleotide sequence ID" value="NZ_CABHYG010000011.1"/>
</dbReference>
<dbReference type="EMBL" id="JBBEST010000003">
    <property type="protein sequence ID" value="MFM1346787.1"/>
    <property type="molecule type" value="Genomic_DNA"/>
</dbReference>
<gene>
    <name evidence="1" type="ORF">WFP14_09480</name>
</gene>
<reference evidence="1 2" key="1">
    <citation type="journal article" date="2024" name="Infect. Genet. Evol.">
        <title>Characteristics and comparative genome analysis of Yersinia enterocolitica and related species associated with human infections in Switzerland 2019-2023.</title>
        <authorList>
            <person name="Stevens M.J.A."/>
            <person name="Horlbog J.A."/>
            <person name="Diethelm A."/>
            <person name="Stephan R."/>
            <person name="Nuesch-Inderbinen M."/>
        </authorList>
    </citation>
    <scope>NUCLEOTIDE SEQUENCE [LARGE SCALE GENOMIC DNA]</scope>
    <source>
        <strain evidence="1 2">N20-0302</strain>
    </source>
</reference>
<evidence type="ECO:0000313" key="1">
    <source>
        <dbReference type="EMBL" id="MFM1346787.1"/>
    </source>
</evidence>
<dbReference type="Proteomes" id="UP001629523">
    <property type="component" value="Unassembled WGS sequence"/>
</dbReference>
<evidence type="ECO:0000313" key="2">
    <source>
        <dbReference type="Proteomes" id="UP001629523"/>
    </source>
</evidence>
<dbReference type="GeneID" id="93973065"/>
<name>A0ABW9EXY3_9GAMM</name>
<accession>A0ABW9EXY3</accession>